<evidence type="ECO:0000313" key="4">
    <source>
        <dbReference type="Proteomes" id="UP001386955"/>
    </source>
</evidence>
<evidence type="ECO:0000256" key="1">
    <source>
        <dbReference type="SAM" id="MobiDB-lite"/>
    </source>
</evidence>
<dbReference type="Proteomes" id="UP001386955">
    <property type="component" value="Unassembled WGS sequence"/>
</dbReference>
<protein>
    <submittedName>
        <fullName evidence="3">Uncharacterized protein</fullName>
    </submittedName>
</protein>
<feature type="signal peptide" evidence="2">
    <location>
        <begin position="1"/>
        <end position="23"/>
    </location>
</feature>
<name>A0AAN9T580_PSOTE</name>
<feature type="chain" id="PRO_5042883324" evidence="2">
    <location>
        <begin position="24"/>
        <end position="165"/>
    </location>
</feature>
<feature type="compositionally biased region" description="Basic and acidic residues" evidence="1">
    <location>
        <begin position="115"/>
        <end position="139"/>
    </location>
</feature>
<evidence type="ECO:0000256" key="2">
    <source>
        <dbReference type="SAM" id="SignalP"/>
    </source>
</evidence>
<accession>A0AAN9T580</accession>
<keyword evidence="2" id="KW-0732">Signal</keyword>
<comment type="caution">
    <text evidence="3">The sequence shown here is derived from an EMBL/GenBank/DDBJ whole genome shotgun (WGS) entry which is preliminary data.</text>
</comment>
<proteinExistence type="predicted"/>
<dbReference type="EMBL" id="JAYMYS010000001">
    <property type="protein sequence ID" value="KAK7412492.1"/>
    <property type="molecule type" value="Genomic_DNA"/>
</dbReference>
<feature type="compositionally biased region" description="Low complexity" evidence="1">
    <location>
        <begin position="144"/>
        <end position="165"/>
    </location>
</feature>
<dbReference type="AlphaFoldDB" id="A0AAN9T580"/>
<organism evidence="3 4">
    <name type="scientific">Psophocarpus tetragonolobus</name>
    <name type="common">Winged bean</name>
    <name type="synonym">Dolichos tetragonolobus</name>
    <dbReference type="NCBI Taxonomy" id="3891"/>
    <lineage>
        <taxon>Eukaryota</taxon>
        <taxon>Viridiplantae</taxon>
        <taxon>Streptophyta</taxon>
        <taxon>Embryophyta</taxon>
        <taxon>Tracheophyta</taxon>
        <taxon>Spermatophyta</taxon>
        <taxon>Magnoliopsida</taxon>
        <taxon>eudicotyledons</taxon>
        <taxon>Gunneridae</taxon>
        <taxon>Pentapetalae</taxon>
        <taxon>rosids</taxon>
        <taxon>fabids</taxon>
        <taxon>Fabales</taxon>
        <taxon>Fabaceae</taxon>
        <taxon>Papilionoideae</taxon>
        <taxon>50 kb inversion clade</taxon>
        <taxon>NPAAA clade</taxon>
        <taxon>indigoferoid/millettioid clade</taxon>
        <taxon>Phaseoleae</taxon>
        <taxon>Psophocarpus</taxon>
    </lineage>
</organism>
<reference evidence="3 4" key="1">
    <citation type="submission" date="2024-01" db="EMBL/GenBank/DDBJ databases">
        <title>The genomes of 5 underutilized Papilionoideae crops provide insights into root nodulation and disease resistanc.</title>
        <authorList>
            <person name="Jiang F."/>
        </authorList>
    </citation>
    <scope>NUCLEOTIDE SEQUENCE [LARGE SCALE GENOMIC DNA]</scope>
    <source>
        <strain evidence="3">DUOXIRENSHENG_FW03</strain>
        <tissue evidence="3">Leaves</tissue>
    </source>
</reference>
<evidence type="ECO:0000313" key="3">
    <source>
        <dbReference type="EMBL" id="KAK7412492.1"/>
    </source>
</evidence>
<feature type="region of interest" description="Disordered" evidence="1">
    <location>
        <begin position="93"/>
        <end position="165"/>
    </location>
</feature>
<sequence length="165" mass="17841">MRTNLVLLLAWLLLDVHGPGGKGYKCVKPKDEGNVRNEEIEIDGISAARVNLKGQPGGLRFGETKVIKVETGAPGAVRVEGADRVRHQVSTVVGMLSGPQRKQVPTHGDSSTFRGAERSVEENKENNHSGAPPDRECHRSSNKPLTSHLSPLTSHLSPLTTHHNP</sequence>
<keyword evidence="4" id="KW-1185">Reference proteome</keyword>
<gene>
    <name evidence="3" type="ORF">VNO78_03956</name>
</gene>